<evidence type="ECO:0000256" key="2">
    <source>
        <dbReference type="SAM" id="MobiDB-lite"/>
    </source>
</evidence>
<dbReference type="GO" id="GO:0005634">
    <property type="term" value="C:nucleus"/>
    <property type="evidence" value="ECO:0007669"/>
    <property type="project" value="TreeGrafter"/>
</dbReference>
<dbReference type="GO" id="GO:0005737">
    <property type="term" value="C:cytoplasm"/>
    <property type="evidence" value="ECO:0007669"/>
    <property type="project" value="TreeGrafter"/>
</dbReference>
<dbReference type="AlphaFoldDB" id="T1IRN4"/>
<dbReference type="SUPFAM" id="SSF54928">
    <property type="entry name" value="RNA-binding domain, RBD"/>
    <property type="match status" value="1"/>
</dbReference>
<name>T1IRN4_STRMM</name>
<dbReference type="GO" id="GO:0008597">
    <property type="term" value="F:calcium-dependent protein serine/threonine phosphatase regulator activity"/>
    <property type="evidence" value="ECO:0007669"/>
    <property type="project" value="TreeGrafter"/>
</dbReference>
<evidence type="ECO:0000256" key="1">
    <source>
        <dbReference type="ARBA" id="ARBA00008209"/>
    </source>
</evidence>
<sequence length="219" mass="24743">MRFNGRNFSIMDDNKIINNTDEAVFCADNEEMCYDDEETADLPKSLIVTNLDDRVYDNEDDKRNFEFLFEQYGEVAFQYFKSFRRARVTFQSPHVAAAARIQLHQADVCDKIINCYFAQPLSPKDDNKDPHLQPPKPDKQFLISPPASPPVGWEPVHEAQPMINYDLLSAIASMTPGISQELHPPSESQPGIVVHPCEDPQGCRGGKSVIPQTACPERT</sequence>
<accession>T1IRN4</accession>
<feature type="compositionally biased region" description="Basic and acidic residues" evidence="2">
    <location>
        <begin position="124"/>
        <end position="139"/>
    </location>
</feature>
<keyword evidence="4" id="KW-1185">Reference proteome</keyword>
<dbReference type="PANTHER" id="PTHR10300">
    <property type="entry name" value="CALCIPRESSIN"/>
    <property type="match status" value="1"/>
</dbReference>
<dbReference type="Gene3D" id="3.30.70.330">
    <property type="match status" value="1"/>
</dbReference>
<dbReference type="GO" id="GO:0019722">
    <property type="term" value="P:calcium-mediated signaling"/>
    <property type="evidence" value="ECO:0007669"/>
    <property type="project" value="InterPro"/>
</dbReference>
<evidence type="ECO:0000313" key="3">
    <source>
        <dbReference type="EnsemblMetazoa" id="SMAR003733-PA"/>
    </source>
</evidence>
<dbReference type="FunFam" id="3.30.70.330:FF:000092">
    <property type="entry name" value="Calcipressin-2 isoform 2"/>
    <property type="match status" value="1"/>
</dbReference>
<dbReference type="EnsemblMetazoa" id="SMAR003733-RA">
    <property type="protein sequence ID" value="SMAR003733-PA"/>
    <property type="gene ID" value="SMAR003733"/>
</dbReference>
<dbReference type="eggNOG" id="KOG4019">
    <property type="taxonomic scope" value="Eukaryota"/>
</dbReference>
<evidence type="ECO:0000313" key="4">
    <source>
        <dbReference type="Proteomes" id="UP000014500"/>
    </source>
</evidence>
<dbReference type="CDD" id="cd12434">
    <property type="entry name" value="RRM_RCAN_like"/>
    <property type="match status" value="1"/>
</dbReference>
<dbReference type="InterPro" id="IPR035979">
    <property type="entry name" value="RBD_domain_sf"/>
</dbReference>
<dbReference type="InterPro" id="IPR006931">
    <property type="entry name" value="Calcipressin"/>
</dbReference>
<comment type="similarity">
    <text evidence="1">Belongs to the RCAN family.</text>
</comment>
<feature type="region of interest" description="Disordered" evidence="2">
    <location>
        <begin position="124"/>
        <end position="155"/>
    </location>
</feature>
<reference evidence="4" key="1">
    <citation type="submission" date="2011-05" db="EMBL/GenBank/DDBJ databases">
        <authorList>
            <person name="Richards S.R."/>
            <person name="Qu J."/>
            <person name="Jiang H."/>
            <person name="Jhangiani S.N."/>
            <person name="Agravi P."/>
            <person name="Goodspeed R."/>
            <person name="Gross S."/>
            <person name="Mandapat C."/>
            <person name="Jackson L."/>
            <person name="Mathew T."/>
            <person name="Pu L."/>
            <person name="Thornton R."/>
            <person name="Saada N."/>
            <person name="Wilczek-Boney K.B."/>
            <person name="Lee S."/>
            <person name="Kovar C."/>
            <person name="Wu Y."/>
            <person name="Scherer S.E."/>
            <person name="Worley K.C."/>
            <person name="Muzny D.M."/>
            <person name="Gibbs R."/>
        </authorList>
    </citation>
    <scope>NUCLEOTIDE SEQUENCE</scope>
    <source>
        <strain evidence="4">Brora</strain>
    </source>
</reference>
<dbReference type="STRING" id="126957.T1IRN4"/>
<proteinExistence type="inferred from homology"/>
<reference evidence="3" key="2">
    <citation type="submission" date="2015-02" db="UniProtKB">
        <authorList>
            <consortium name="EnsemblMetazoa"/>
        </authorList>
    </citation>
    <scope>IDENTIFICATION</scope>
</reference>
<dbReference type="HOGENOM" id="CLU_076190_0_0_1"/>
<dbReference type="EMBL" id="JH431373">
    <property type="status" value="NOT_ANNOTATED_CDS"/>
    <property type="molecule type" value="Genomic_DNA"/>
</dbReference>
<dbReference type="PANTHER" id="PTHR10300:SF14">
    <property type="entry name" value="PROTEIN SARAH"/>
    <property type="match status" value="1"/>
</dbReference>
<dbReference type="PhylomeDB" id="T1IRN4"/>
<dbReference type="GO" id="GO:0007617">
    <property type="term" value="P:mating behavior"/>
    <property type="evidence" value="ECO:0007669"/>
    <property type="project" value="UniProtKB-ARBA"/>
</dbReference>
<dbReference type="GO" id="GO:0003676">
    <property type="term" value="F:nucleic acid binding"/>
    <property type="evidence" value="ECO:0007669"/>
    <property type="project" value="InterPro"/>
</dbReference>
<organism evidence="3 4">
    <name type="scientific">Strigamia maritima</name>
    <name type="common">European centipede</name>
    <name type="synonym">Geophilus maritimus</name>
    <dbReference type="NCBI Taxonomy" id="126957"/>
    <lineage>
        <taxon>Eukaryota</taxon>
        <taxon>Metazoa</taxon>
        <taxon>Ecdysozoa</taxon>
        <taxon>Arthropoda</taxon>
        <taxon>Myriapoda</taxon>
        <taxon>Chilopoda</taxon>
        <taxon>Pleurostigmophora</taxon>
        <taxon>Geophilomorpha</taxon>
        <taxon>Linotaeniidae</taxon>
        <taxon>Strigamia</taxon>
    </lineage>
</organism>
<dbReference type="InterPro" id="IPR012677">
    <property type="entry name" value="Nucleotide-bd_a/b_plait_sf"/>
</dbReference>
<dbReference type="OMA" id="ESGCHFD"/>
<dbReference type="Pfam" id="PF04847">
    <property type="entry name" value="Calcipressin"/>
    <property type="match status" value="1"/>
</dbReference>
<dbReference type="Proteomes" id="UP000014500">
    <property type="component" value="Unassembled WGS sequence"/>
</dbReference>
<protein>
    <submittedName>
        <fullName evidence="3">Uncharacterized protein</fullName>
    </submittedName>
</protein>